<dbReference type="AlphaFoldDB" id="A0A0A9H4P9"/>
<reference evidence="1" key="1">
    <citation type="submission" date="2014-09" db="EMBL/GenBank/DDBJ databases">
        <authorList>
            <person name="Magalhaes I.L.F."/>
            <person name="Oliveira U."/>
            <person name="Santos F.R."/>
            <person name="Vidigal T.H.D.A."/>
            <person name="Brescovit A.D."/>
            <person name="Santos A.J."/>
        </authorList>
    </citation>
    <scope>NUCLEOTIDE SEQUENCE</scope>
    <source>
        <tissue evidence="1">Shoot tissue taken approximately 20 cm above the soil surface</tissue>
    </source>
</reference>
<organism evidence="1">
    <name type="scientific">Arundo donax</name>
    <name type="common">Giant reed</name>
    <name type="synonym">Donax arundinaceus</name>
    <dbReference type="NCBI Taxonomy" id="35708"/>
    <lineage>
        <taxon>Eukaryota</taxon>
        <taxon>Viridiplantae</taxon>
        <taxon>Streptophyta</taxon>
        <taxon>Embryophyta</taxon>
        <taxon>Tracheophyta</taxon>
        <taxon>Spermatophyta</taxon>
        <taxon>Magnoliopsida</taxon>
        <taxon>Liliopsida</taxon>
        <taxon>Poales</taxon>
        <taxon>Poaceae</taxon>
        <taxon>PACMAD clade</taxon>
        <taxon>Arundinoideae</taxon>
        <taxon>Arundineae</taxon>
        <taxon>Arundo</taxon>
    </lineage>
</organism>
<sequence>MTPDPVNRAISSLVGYLKTFQAPIQPYQT</sequence>
<accession>A0A0A9H4P9</accession>
<evidence type="ECO:0000313" key="1">
    <source>
        <dbReference type="EMBL" id="JAE27868.1"/>
    </source>
</evidence>
<protein>
    <submittedName>
        <fullName evidence="1">Uncharacterized protein</fullName>
    </submittedName>
</protein>
<reference evidence="1" key="2">
    <citation type="journal article" date="2015" name="Data Brief">
        <title>Shoot transcriptome of the giant reed, Arundo donax.</title>
        <authorList>
            <person name="Barrero R.A."/>
            <person name="Guerrero F.D."/>
            <person name="Moolhuijzen P."/>
            <person name="Goolsby J.A."/>
            <person name="Tidwell J."/>
            <person name="Bellgard S.E."/>
            <person name="Bellgard M.I."/>
        </authorList>
    </citation>
    <scope>NUCLEOTIDE SEQUENCE</scope>
    <source>
        <tissue evidence="1">Shoot tissue taken approximately 20 cm above the soil surface</tissue>
    </source>
</reference>
<proteinExistence type="predicted"/>
<dbReference type="EMBL" id="GBRH01170028">
    <property type="protein sequence ID" value="JAE27868.1"/>
    <property type="molecule type" value="Transcribed_RNA"/>
</dbReference>
<name>A0A0A9H4P9_ARUDO</name>